<dbReference type="InterPro" id="IPR003848">
    <property type="entry name" value="DUF218"/>
</dbReference>
<proteinExistence type="predicted"/>
<dbReference type="Gene3D" id="3.40.50.620">
    <property type="entry name" value="HUPs"/>
    <property type="match status" value="1"/>
</dbReference>
<comment type="caution">
    <text evidence="4">The sequence shown here is derived from an EMBL/GenBank/DDBJ whole genome shotgun (WGS) entry which is preliminary data.</text>
</comment>
<dbReference type="AlphaFoldDB" id="A0A6P1C7I9"/>
<evidence type="ECO:0000256" key="1">
    <source>
        <dbReference type="SAM" id="Phobius"/>
    </source>
</evidence>
<keyword evidence="1" id="KW-0472">Membrane</keyword>
<dbReference type="EMBL" id="JACHBF010000020">
    <property type="protein sequence ID" value="MBB6494780.1"/>
    <property type="molecule type" value="Genomic_DNA"/>
</dbReference>
<evidence type="ECO:0000313" key="6">
    <source>
        <dbReference type="Proteomes" id="UP000526625"/>
    </source>
</evidence>
<evidence type="ECO:0000313" key="4">
    <source>
        <dbReference type="EMBL" id="NEV13150.1"/>
    </source>
</evidence>
<dbReference type="GO" id="GO:0043164">
    <property type="term" value="P:Gram-negative-bacterium-type cell wall biogenesis"/>
    <property type="evidence" value="ECO:0007669"/>
    <property type="project" value="TreeGrafter"/>
</dbReference>
<keyword evidence="1" id="KW-1133">Transmembrane helix</keyword>
<feature type="transmembrane region" description="Helical" evidence="1">
    <location>
        <begin position="7"/>
        <end position="31"/>
    </location>
</feature>
<dbReference type="Proteomes" id="UP000526625">
    <property type="component" value="Unassembled WGS sequence"/>
</dbReference>
<gene>
    <name evidence="3" type="ORF">GGD45_005227</name>
    <name evidence="4" type="ORF">GXW80_19345</name>
</gene>
<dbReference type="InterPro" id="IPR051599">
    <property type="entry name" value="Cell_Envelope_Assoc"/>
</dbReference>
<reference evidence="3 6" key="2">
    <citation type="submission" date="2020-08" db="EMBL/GenBank/DDBJ databases">
        <title>Genomic Encyclopedia of Type Strains, Phase IV (KMG-V): Genome sequencing to study the core and pangenomes of soil and plant-associated prokaryotes.</title>
        <authorList>
            <person name="Whitman W."/>
        </authorList>
    </citation>
    <scope>NUCLEOTIDE SEQUENCE [LARGE SCALE GENOMIC DNA]</scope>
    <source>
        <strain evidence="3 6">SEMIA 4059</strain>
    </source>
</reference>
<keyword evidence="6" id="KW-1185">Reference proteome</keyword>
<evidence type="ECO:0000313" key="5">
    <source>
        <dbReference type="Proteomes" id="UP000471190"/>
    </source>
</evidence>
<sequence length="269" mass="29281">MFVFSKLVWIFGQPLSLAFLFVLLAFIAALLRWRATVITSAFLSALILFVSLYTTAGAYVVQTLEERFPHPAADPADLKCMIVLGGATQNEVTTVRGGYELDSAGDRLIEALRLAQKYPQARIVISGGDGSIGGTYEGDAVISERFFTALGIPTSRMVEDKTSRTTFENAVNTKELLVQNGLSDCLLITSGFHMPRSMGLFRKQGINVAPWPVDYRSTGKESLGFDFTQPSRNAQLLATGLREWVGLVGYYAAGRTSALYPGPYDVSGP</sequence>
<keyword evidence="1" id="KW-0812">Transmembrane</keyword>
<dbReference type="RefSeq" id="WP_015338260.1">
    <property type="nucleotide sequence ID" value="NZ_JAADZA010000023.1"/>
</dbReference>
<evidence type="ECO:0000259" key="2">
    <source>
        <dbReference type="Pfam" id="PF02698"/>
    </source>
</evidence>
<dbReference type="Proteomes" id="UP000471190">
    <property type="component" value="Unassembled WGS sequence"/>
</dbReference>
<name>A0A6P1C7I9_RHITR</name>
<dbReference type="PANTHER" id="PTHR30336">
    <property type="entry name" value="INNER MEMBRANE PROTEIN, PROBABLE PERMEASE"/>
    <property type="match status" value="1"/>
</dbReference>
<dbReference type="CDD" id="cd06259">
    <property type="entry name" value="YdcF-like"/>
    <property type="match status" value="1"/>
</dbReference>
<organism evidence="4 5">
    <name type="scientific">Rhizobium tropici</name>
    <dbReference type="NCBI Taxonomy" id="398"/>
    <lineage>
        <taxon>Bacteria</taxon>
        <taxon>Pseudomonadati</taxon>
        <taxon>Pseudomonadota</taxon>
        <taxon>Alphaproteobacteria</taxon>
        <taxon>Hyphomicrobiales</taxon>
        <taxon>Rhizobiaceae</taxon>
        <taxon>Rhizobium/Agrobacterium group</taxon>
        <taxon>Rhizobium</taxon>
    </lineage>
</organism>
<feature type="transmembrane region" description="Helical" evidence="1">
    <location>
        <begin position="37"/>
        <end position="61"/>
    </location>
</feature>
<dbReference type="PANTHER" id="PTHR30336:SF4">
    <property type="entry name" value="ENVELOPE BIOGENESIS FACTOR ELYC"/>
    <property type="match status" value="1"/>
</dbReference>
<accession>A0A6P1C7I9</accession>
<reference evidence="4 5" key="1">
    <citation type="submission" date="2020-02" db="EMBL/GenBank/DDBJ databases">
        <title>Draft genome sequence of Rhizobium tropici.</title>
        <authorList>
            <person name="Khayi S."/>
            <person name="Jemo M."/>
        </authorList>
    </citation>
    <scope>NUCLEOTIDE SEQUENCE [LARGE SCALE GENOMIC DNA]</scope>
    <source>
        <strain evidence="4 5">A12</strain>
    </source>
</reference>
<dbReference type="GO" id="GO:0000270">
    <property type="term" value="P:peptidoglycan metabolic process"/>
    <property type="evidence" value="ECO:0007669"/>
    <property type="project" value="TreeGrafter"/>
</dbReference>
<dbReference type="GO" id="GO:0005886">
    <property type="term" value="C:plasma membrane"/>
    <property type="evidence" value="ECO:0007669"/>
    <property type="project" value="TreeGrafter"/>
</dbReference>
<dbReference type="Pfam" id="PF02698">
    <property type="entry name" value="DUF218"/>
    <property type="match status" value="1"/>
</dbReference>
<evidence type="ECO:0000313" key="3">
    <source>
        <dbReference type="EMBL" id="MBB6494780.1"/>
    </source>
</evidence>
<feature type="domain" description="DUF218" evidence="2">
    <location>
        <begin position="80"/>
        <end position="246"/>
    </location>
</feature>
<dbReference type="EMBL" id="JAADZA010000023">
    <property type="protein sequence ID" value="NEV13150.1"/>
    <property type="molecule type" value="Genomic_DNA"/>
</dbReference>
<dbReference type="InterPro" id="IPR014729">
    <property type="entry name" value="Rossmann-like_a/b/a_fold"/>
</dbReference>
<protein>
    <submittedName>
        <fullName evidence="3">Uncharacterized SAM-binding protein YcdF (DUF218 family)</fullName>
    </submittedName>
    <submittedName>
        <fullName evidence="4">YdcF family protein</fullName>
    </submittedName>
</protein>